<accession>T0Y4P7</accession>
<evidence type="ECO:0000313" key="1">
    <source>
        <dbReference type="EMBL" id="EQD30051.1"/>
    </source>
</evidence>
<dbReference type="AlphaFoldDB" id="T0Y4P7"/>
<proteinExistence type="predicted"/>
<comment type="caution">
    <text evidence="1">The sequence shown here is derived from an EMBL/GenBank/DDBJ whole genome shotgun (WGS) entry which is preliminary data.</text>
</comment>
<gene>
    <name evidence="1" type="ORF">B1A_20383</name>
</gene>
<reference evidence="1" key="1">
    <citation type="submission" date="2013-08" db="EMBL/GenBank/DDBJ databases">
        <authorList>
            <person name="Mendez C."/>
            <person name="Richter M."/>
            <person name="Ferrer M."/>
            <person name="Sanchez J."/>
        </authorList>
    </citation>
    <scope>NUCLEOTIDE SEQUENCE</scope>
</reference>
<organism evidence="1">
    <name type="scientific">mine drainage metagenome</name>
    <dbReference type="NCBI Taxonomy" id="410659"/>
    <lineage>
        <taxon>unclassified sequences</taxon>
        <taxon>metagenomes</taxon>
        <taxon>ecological metagenomes</taxon>
    </lineage>
</organism>
<feature type="non-terminal residue" evidence="1">
    <location>
        <position position="56"/>
    </location>
</feature>
<sequence length="56" mass="5887">MIDPGPDQTPEQRLTALGLELPPAPSPVASYQPFTLAGDLVVTSGVLPMRDGRVIT</sequence>
<dbReference type="InterPro" id="IPR035959">
    <property type="entry name" value="RutC-like_sf"/>
</dbReference>
<dbReference type="Gene3D" id="3.30.1330.40">
    <property type="entry name" value="RutC-like"/>
    <property type="match status" value="1"/>
</dbReference>
<reference evidence="1" key="2">
    <citation type="journal article" date="2014" name="ISME J.">
        <title>Microbial stratification in low pH oxic and suboxic macroscopic growths along an acid mine drainage.</title>
        <authorList>
            <person name="Mendez-Garcia C."/>
            <person name="Mesa V."/>
            <person name="Sprenger R.R."/>
            <person name="Richter M."/>
            <person name="Diez M.S."/>
            <person name="Solano J."/>
            <person name="Bargiela R."/>
            <person name="Golyshina O.V."/>
            <person name="Manteca A."/>
            <person name="Ramos J.L."/>
            <person name="Gallego J.R."/>
            <person name="Llorente I."/>
            <person name="Martins Dos Santos V.A."/>
            <person name="Jensen O.N."/>
            <person name="Pelaez A.I."/>
            <person name="Sanchez J."/>
            <person name="Ferrer M."/>
        </authorList>
    </citation>
    <scope>NUCLEOTIDE SEQUENCE</scope>
</reference>
<protein>
    <submittedName>
        <fullName evidence="1">Endoribonuclease L-PSP family protein</fullName>
    </submittedName>
</protein>
<dbReference type="SUPFAM" id="SSF55298">
    <property type="entry name" value="YjgF-like"/>
    <property type="match status" value="1"/>
</dbReference>
<name>T0Y4P7_9ZZZZ</name>
<dbReference type="EMBL" id="AUZX01015038">
    <property type="protein sequence ID" value="EQD30051.1"/>
    <property type="molecule type" value="Genomic_DNA"/>
</dbReference>